<protein>
    <submittedName>
        <fullName evidence="1">YheC/YheD family protein</fullName>
    </submittedName>
</protein>
<accession>A0ABS6JYF7</accession>
<sequence>MEENTKEQTTIIGVFLPSNSINKIEKNKGSLLWREMVEANKNWQTTLYFFCEKDIDYNTKEINGIYFDTHLNKWTRNQFPYPNILYRRVSTLNQEKCQKFLKQIEERNIMIINYDRIFNKWDLHQQCSNSSFFSKYLPETIDYENRKSLLTMLNKYKELYLKKYCSGQGKDVLKVIKFSPSHYECQYFRTRLRIKTFRSFSSLVNYVESFFQNKEFIIQEAIRFQTYNGRPFDIRAELQRDINNQINITGITVRAGKKKSPVTTHGNSYKLESFFIKKLHYTKKEFIQLEQEMNTFLKDVYKNIEKIYGSCGELGIDFGIDQDHKLWFIETNAQTKKVSLRKAYGSGKVRETYNHLLGYAKLLTDKPELFNEGNMVSLNSQNVS</sequence>
<name>A0ABS6JYF7_9BACI</name>
<dbReference type="Pfam" id="PF14398">
    <property type="entry name" value="ATPgrasp_YheCD"/>
    <property type="match status" value="1"/>
</dbReference>
<gene>
    <name evidence="1" type="ORF">KS407_19560</name>
</gene>
<dbReference type="InterPro" id="IPR026838">
    <property type="entry name" value="YheC/D"/>
</dbReference>
<comment type="caution">
    <text evidence="1">The sequence shown here is derived from an EMBL/GenBank/DDBJ whole genome shotgun (WGS) entry which is preliminary data.</text>
</comment>
<reference evidence="1 2" key="1">
    <citation type="submission" date="2021-06" db="EMBL/GenBank/DDBJ databases">
        <title>Bacillus sp. RD4P76, an endophyte from a halophyte.</title>
        <authorList>
            <person name="Sun J.-Q."/>
        </authorList>
    </citation>
    <scope>NUCLEOTIDE SEQUENCE [LARGE SCALE GENOMIC DNA]</scope>
    <source>
        <strain evidence="1 2">JCM 17098</strain>
    </source>
</reference>
<evidence type="ECO:0000313" key="2">
    <source>
        <dbReference type="Proteomes" id="UP000790580"/>
    </source>
</evidence>
<organism evidence="1 2">
    <name type="scientific">Evansella alkalicola</name>
    <dbReference type="NCBI Taxonomy" id="745819"/>
    <lineage>
        <taxon>Bacteria</taxon>
        <taxon>Bacillati</taxon>
        <taxon>Bacillota</taxon>
        <taxon>Bacilli</taxon>
        <taxon>Bacillales</taxon>
        <taxon>Bacillaceae</taxon>
        <taxon>Evansella</taxon>
    </lineage>
</organism>
<keyword evidence="2" id="KW-1185">Reference proteome</keyword>
<dbReference type="Proteomes" id="UP000790580">
    <property type="component" value="Unassembled WGS sequence"/>
</dbReference>
<dbReference type="RefSeq" id="WP_176371419.1">
    <property type="nucleotide sequence ID" value="NZ_JAHQCR010000083.1"/>
</dbReference>
<proteinExistence type="predicted"/>
<dbReference type="EMBL" id="JAHQCR010000083">
    <property type="protein sequence ID" value="MBU9723619.1"/>
    <property type="molecule type" value="Genomic_DNA"/>
</dbReference>
<dbReference type="SUPFAM" id="SSF56059">
    <property type="entry name" value="Glutathione synthetase ATP-binding domain-like"/>
    <property type="match status" value="1"/>
</dbReference>
<evidence type="ECO:0000313" key="1">
    <source>
        <dbReference type="EMBL" id="MBU9723619.1"/>
    </source>
</evidence>